<sequence length="211" mass="23185">MKKIIMCLSIVALASCKSNNIITSSNYSVSEKENVLRENNSCFSTVSIIGGASLAAEREKEAMLKKKMEKREKALNNIDGIDVTRIKDADGNVLFKAVVQNELLFAFDSFELSEDAKGILDKLIPVIEDVPDTKLKIIGHTDNIGGKSYNDNLSLNRAKSVASYLSAGGIDRNSIIEQGKGFSQPVADNTTEQGRAKNRRVEIFINNEIKQ</sequence>
<dbReference type="Pfam" id="PF00691">
    <property type="entry name" value="OmpA"/>
    <property type="match status" value="1"/>
</dbReference>
<geneLocation type="plasmid" evidence="6 7">
    <name>unnamed2</name>
</geneLocation>
<evidence type="ECO:0000256" key="2">
    <source>
        <dbReference type="ARBA" id="ARBA00023136"/>
    </source>
</evidence>
<evidence type="ECO:0000313" key="6">
    <source>
        <dbReference type="EMBL" id="UVQ77628.1"/>
    </source>
</evidence>
<dbReference type="InterPro" id="IPR036737">
    <property type="entry name" value="OmpA-like_sf"/>
</dbReference>
<dbReference type="CDD" id="cd07185">
    <property type="entry name" value="OmpA_C-like"/>
    <property type="match status" value="1"/>
</dbReference>
<protein>
    <submittedName>
        <fullName evidence="6">OmpA family protein</fullName>
    </submittedName>
</protein>
<dbReference type="PRINTS" id="PR01023">
    <property type="entry name" value="NAFLGMOTY"/>
</dbReference>
<dbReference type="InterPro" id="IPR050330">
    <property type="entry name" value="Bact_OuterMem_StrucFunc"/>
</dbReference>
<evidence type="ECO:0000256" key="1">
    <source>
        <dbReference type="ARBA" id="ARBA00004442"/>
    </source>
</evidence>
<dbReference type="Gene3D" id="3.30.1330.60">
    <property type="entry name" value="OmpA-like domain"/>
    <property type="match status" value="1"/>
</dbReference>
<dbReference type="PROSITE" id="PS51123">
    <property type="entry name" value="OMPA_2"/>
    <property type="match status" value="1"/>
</dbReference>
<accession>A0ABY5TIG0</accession>
<dbReference type="PROSITE" id="PS51257">
    <property type="entry name" value="PROKAR_LIPOPROTEIN"/>
    <property type="match status" value="1"/>
</dbReference>
<keyword evidence="3" id="KW-0998">Cell outer membrane</keyword>
<evidence type="ECO:0000256" key="4">
    <source>
        <dbReference type="PROSITE-ProRule" id="PRU00473"/>
    </source>
</evidence>
<dbReference type="SUPFAM" id="SSF103088">
    <property type="entry name" value="OmpA-like"/>
    <property type="match status" value="1"/>
</dbReference>
<comment type="subcellular location">
    <subcellularLocation>
        <location evidence="1">Cell outer membrane</location>
    </subcellularLocation>
</comment>
<evidence type="ECO:0000256" key="3">
    <source>
        <dbReference type="ARBA" id="ARBA00023237"/>
    </source>
</evidence>
<dbReference type="PANTHER" id="PTHR30329:SF21">
    <property type="entry name" value="LIPOPROTEIN YIAD-RELATED"/>
    <property type="match status" value="1"/>
</dbReference>
<dbReference type="PANTHER" id="PTHR30329">
    <property type="entry name" value="STATOR ELEMENT OF FLAGELLAR MOTOR COMPLEX"/>
    <property type="match status" value="1"/>
</dbReference>
<dbReference type="PRINTS" id="PR01021">
    <property type="entry name" value="OMPADOMAIN"/>
</dbReference>
<keyword evidence="6" id="KW-0614">Plasmid</keyword>
<feature type="domain" description="OmpA-like" evidence="5">
    <location>
        <begin position="93"/>
        <end position="209"/>
    </location>
</feature>
<organism evidence="6 7">
    <name type="scientific">Bacteroides faecis</name>
    <dbReference type="NCBI Taxonomy" id="674529"/>
    <lineage>
        <taxon>Bacteria</taxon>
        <taxon>Pseudomonadati</taxon>
        <taxon>Bacteroidota</taxon>
        <taxon>Bacteroidia</taxon>
        <taxon>Bacteroidales</taxon>
        <taxon>Bacteroidaceae</taxon>
        <taxon>Bacteroides</taxon>
    </lineage>
</organism>
<keyword evidence="2 4" id="KW-0472">Membrane</keyword>
<dbReference type="RefSeq" id="WP_138273566.1">
    <property type="nucleotide sequence ID" value="NZ_CP103143.1"/>
</dbReference>
<evidence type="ECO:0000259" key="5">
    <source>
        <dbReference type="PROSITE" id="PS51123"/>
    </source>
</evidence>
<reference evidence="6" key="1">
    <citation type="submission" date="2022-08" db="EMBL/GenBank/DDBJ databases">
        <title>Genome Sequencing of Bacteroides fragilis Group Isolates with Nanopore Technology.</title>
        <authorList>
            <person name="Tisza M.J."/>
            <person name="Smith D."/>
            <person name="Dekker J.P."/>
        </authorList>
    </citation>
    <scope>NUCLEOTIDE SEQUENCE</scope>
    <source>
        <strain evidence="6">BFG-527</strain>
        <plasmid evidence="6">unnamed2</plasmid>
    </source>
</reference>
<name>A0ABY5TIG0_9BACE</name>
<keyword evidence="7" id="KW-1185">Reference proteome</keyword>
<proteinExistence type="predicted"/>
<evidence type="ECO:0000313" key="7">
    <source>
        <dbReference type="Proteomes" id="UP001060104"/>
    </source>
</evidence>
<dbReference type="InterPro" id="IPR006665">
    <property type="entry name" value="OmpA-like"/>
</dbReference>
<dbReference type="Proteomes" id="UP001060104">
    <property type="component" value="Plasmid unnamed2"/>
</dbReference>
<dbReference type="InterPro" id="IPR006664">
    <property type="entry name" value="OMP_bac"/>
</dbReference>
<gene>
    <name evidence="6" type="ORF">NXY30_29450</name>
</gene>
<dbReference type="EMBL" id="CP103143">
    <property type="protein sequence ID" value="UVQ77628.1"/>
    <property type="molecule type" value="Genomic_DNA"/>
</dbReference>